<reference evidence="1 2" key="1">
    <citation type="submission" date="2018-11" db="EMBL/GenBank/DDBJ databases">
        <authorList>
            <consortium name="Pathogen Informatics"/>
        </authorList>
    </citation>
    <scope>NUCLEOTIDE SEQUENCE [LARGE SCALE GENOMIC DNA]</scope>
</reference>
<proteinExistence type="predicted"/>
<protein>
    <submittedName>
        <fullName evidence="1">Uncharacterized protein</fullName>
    </submittedName>
</protein>
<organism evidence="1 2">
    <name type="scientific">Strongylus vulgaris</name>
    <name type="common">Blood worm</name>
    <dbReference type="NCBI Taxonomy" id="40348"/>
    <lineage>
        <taxon>Eukaryota</taxon>
        <taxon>Metazoa</taxon>
        <taxon>Ecdysozoa</taxon>
        <taxon>Nematoda</taxon>
        <taxon>Chromadorea</taxon>
        <taxon>Rhabditida</taxon>
        <taxon>Rhabditina</taxon>
        <taxon>Rhabditomorpha</taxon>
        <taxon>Strongyloidea</taxon>
        <taxon>Strongylidae</taxon>
        <taxon>Strongylus</taxon>
    </lineage>
</organism>
<gene>
    <name evidence="1" type="ORF">SVUK_LOCUS4563</name>
</gene>
<name>A0A3P7KEE8_STRVU</name>
<dbReference type="EMBL" id="UYYB01012683">
    <property type="protein sequence ID" value="VDM69565.1"/>
    <property type="molecule type" value="Genomic_DNA"/>
</dbReference>
<sequence>MPDQTAVKLLYDHADGDAVVPSVGESGRCPLTEMPPFFSHVIAGSKSKSPIQRMW</sequence>
<evidence type="ECO:0000313" key="1">
    <source>
        <dbReference type="EMBL" id="VDM69565.1"/>
    </source>
</evidence>
<accession>A0A3P7KEE8</accession>
<dbReference type="AlphaFoldDB" id="A0A3P7KEE8"/>
<evidence type="ECO:0000313" key="2">
    <source>
        <dbReference type="Proteomes" id="UP000270094"/>
    </source>
</evidence>
<keyword evidence="2" id="KW-1185">Reference proteome</keyword>
<dbReference type="Proteomes" id="UP000270094">
    <property type="component" value="Unassembled WGS sequence"/>
</dbReference>